<evidence type="ECO:0000313" key="2">
    <source>
        <dbReference type="Proteomes" id="UP000196521"/>
    </source>
</evidence>
<reference evidence="1" key="1">
    <citation type="submission" date="2020-05" db="EMBL/GenBank/DDBJ databases">
        <authorList>
            <consortium name="Genoscope - CEA"/>
            <person name="William W."/>
        </authorList>
    </citation>
    <scope>NUCLEOTIDE SEQUENCE [LARGE SCALE GENOMIC DNA]</scope>
    <source>
        <strain evidence="1">PCC 7821</strain>
    </source>
</reference>
<sequence length="47" mass="5461">MLNLWVEAKNLPVQTQKVNTLILDDRPVNVWPNLIQIRDIATPRNPL</sequence>
<keyword evidence="2" id="KW-1185">Reference proteome</keyword>
<proteinExistence type="predicted"/>
<comment type="caution">
    <text evidence="1">The sequence shown here is derived from an EMBL/GenBank/DDBJ whole genome shotgun (WGS) entry which is preliminary data.</text>
</comment>
<dbReference type="Proteomes" id="UP000196521">
    <property type="component" value="Chromosome"/>
</dbReference>
<evidence type="ECO:0000313" key="1">
    <source>
        <dbReference type="EMBL" id="CAC5343660.1"/>
    </source>
</evidence>
<accession>A0A6J7ZMA6</accession>
<name>A0A6J7ZMA6_PLARU</name>
<protein>
    <submittedName>
        <fullName evidence="1">Uncharacterized protein</fullName>
    </submittedName>
</protein>
<dbReference type="AlphaFoldDB" id="A0A6J7ZMA6"/>
<organism evidence="1 2">
    <name type="scientific">Planktothrix rubescens CCAP 1459/22</name>
    <dbReference type="NCBI Taxonomy" id="329571"/>
    <lineage>
        <taxon>Bacteria</taxon>
        <taxon>Bacillati</taxon>
        <taxon>Cyanobacteriota</taxon>
        <taxon>Cyanophyceae</taxon>
        <taxon>Oscillatoriophycideae</taxon>
        <taxon>Oscillatoriales</taxon>
        <taxon>Microcoleaceae</taxon>
        <taxon>Planktothrix</taxon>
    </lineage>
</organism>
<dbReference type="EMBL" id="CZCZ02000014">
    <property type="protein sequence ID" value="CAC5343660.1"/>
    <property type="molecule type" value="Genomic_DNA"/>
</dbReference>
<dbReference type="EMBL" id="LR812490">
    <property type="protein sequence ID" value="CAC5343660.1"/>
    <property type="molecule type" value="Genomic_DNA"/>
</dbReference>
<gene>
    <name evidence="1" type="ORF">PLAN_40075</name>
</gene>